<accession>A0ABQ6IGB6</accession>
<comment type="caution">
    <text evidence="11">The sequence shown here is derived from an EMBL/GenBank/DDBJ whole genome shotgun (WGS) entry which is preliminary data.</text>
</comment>
<evidence type="ECO:0000256" key="7">
    <source>
        <dbReference type="ARBA" id="ARBA00023163"/>
    </source>
</evidence>
<dbReference type="SUPFAM" id="SSF64484">
    <property type="entry name" value="beta and beta-prime subunits of DNA dependent RNA-polymerase"/>
    <property type="match status" value="1"/>
</dbReference>
<evidence type="ECO:0000256" key="3">
    <source>
        <dbReference type="ARBA" id="ARBA00022478"/>
    </source>
</evidence>
<comment type="function">
    <text evidence="1">DNA-dependent RNA polymerase catalyzes the transcription of DNA into RNA using the four ribonucleoside triphosphates as substrates.</text>
</comment>
<keyword evidence="6" id="KW-0479">Metal-binding</keyword>
<keyword evidence="7" id="KW-0804">Transcription</keyword>
<feature type="domain" description="RNA polymerase Rpb1" evidence="10">
    <location>
        <begin position="3"/>
        <end position="72"/>
    </location>
</feature>
<protein>
    <recommendedName>
        <fullName evidence="2">DNA-directed RNA polymerase</fullName>
        <ecNumber evidence="2">2.7.7.6</ecNumber>
    </recommendedName>
</protein>
<evidence type="ECO:0000256" key="2">
    <source>
        <dbReference type="ARBA" id="ARBA00012418"/>
    </source>
</evidence>
<keyword evidence="5" id="KW-0548">Nucleotidyltransferase</keyword>
<sequence>MSLVDIGEAVGIVAAQSIGEPGTQATMRTFHTGGVASADDITQGLPRVQELFEARTPKGEAPISEAAGTLKVDDSEATRRLVITPDNGDEPFEYPVTKRARLLVQDGEHVEVGQQPGRWCRGPEERPAHPRPACHAEAPGRRGSERLPLAGCGDPRQAHRGHRAPDAAPRDCA</sequence>
<evidence type="ECO:0000256" key="1">
    <source>
        <dbReference type="ARBA" id="ARBA00004026"/>
    </source>
</evidence>
<comment type="catalytic activity">
    <reaction evidence="8">
        <text>RNA(n) + a ribonucleoside 5'-triphosphate = RNA(n+1) + diphosphate</text>
        <dbReference type="Rhea" id="RHEA:21248"/>
        <dbReference type="Rhea" id="RHEA-COMP:14527"/>
        <dbReference type="Rhea" id="RHEA-COMP:17342"/>
        <dbReference type="ChEBI" id="CHEBI:33019"/>
        <dbReference type="ChEBI" id="CHEBI:61557"/>
        <dbReference type="ChEBI" id="CHEBI:140395"/>
        <dbReference type="EC" id="2.7.7.6"/>
    </reaction>
</comment>
<dbReference type="PANTHER" id="PTHR19376:SF54">
    <property type="entry name" value="DNA-DIRECTED RNA POLYMERASE SUBUNIT BETA"/>
    <property type="match status" value="1"/>
</dbReference>
<dbReference type="EC" id="2.7.7.6" evidence="2"/>
<keyword evidence="12" id="KW-1185">Reference proteome</keyword>
<evidence type="ECO:0000256" key="9">
    <source>
        <dbReference type="SAM" id="MobiDB-lite"/>
    </source>
</evidence>
<name>A0ABQ6IGB6_9MICO</name>
<dbReference type="EMBL" id="BSUN01000001">
    <property type="protein sequence ID" value="GMA36193.1"/>
    <property type="molecule type" value="Genomic_DNA"/>
</dbReference>
<dbReference type="PANTHER" id="PTHR19376">
    <property type="entry name" value="DNA-DIRECTED RNA POLYMERASE"/>
    <property type="match status" value="1"/>
</dbReference>
<evidence type="ECO:0000256" key="4">
    <source>
        <dbReference type="ARBA" id="ARBA00022679"/>
    </source>
</evidence>
<keyword evidence="4" id="KW-0808">Transferase</keyword>
<feature type="region of interest" description="Disordered" evidence="9">
    <location>
        <begin position="114"/>
        <end position="173"/>
    </location>
</feature>
<organism evidence="11 12">
    <name type="scientific">Demequina litorisediminis</name>
    <dbReference type="NCBI Taxonomy" id="1849022"/>
    <lineage>
        <taxon>Bacteria</taxon>
        <taxon>Bacillati</taxon>
        <taxon>Actinomycetota</taxon>
        <taxon>Actinomycetes</taxon>
        <taxon>Micrococcales</taxon>
        <taxon>Demequinaceae</taxon>
        <taxon>Demequina</taxon>
    </lineage>
</organism>
<gene>
    <name evidence="11" type="ORF">GCM10025876_23970</name>
</gene>
<dbReference type="Gene3D" id="1.10.1790.20">
    <property type="match status" value="1"/>
</dbReference>
<reference evidence="12" key="1">
    <citation type="journal article" date="2019" name="Int. J. Syst. Evol. Microbiol.">
        <title>The Global Catalogue of Microorganisms (GCM) 10K type strain sequencing project: providing services to taxonomists for standard genome sequencing and annotation.</title>
        <authorList>
            <consortium name="The Broad Institute Genomics Platform"/>
            <consortium name="The Broad Institute Genome Sequencing Center for Infectious Disease"/>
            <person name="Wu L."/>
            <person name="Ma J."/>
        </authorList>
    </citation>
    <scope>NUCLEOTIDE SEQUENCE [LARGE SCALE GENOMIC DNA]</scope>
    <source>
        <strain evidence="12">NBRC 112299</strain>
    </source>
</reference>
<evidence type="ECO:0000313" key="12">
    <source>
        <dbReference type="Proteomes" id="UP001157125"/>
    </source>
</evidence>
<evidence type="ECO:0000259" key="10">
    <source>
        <dbReference type="Pfam" id="PF04998"/>
    </source>
</evidence>
<feature type="compositionally biased region" description="Basic and acidic residues" evidence="9">
    <location>
        <begin position="163"/>
        <end position="173"/>
    </location>
</feature>
<evidence type="ECO:0000256" key="8">
    <source>
        <dbReference type="ARBA" id="ARBA00048552"/>
    </source>
</evidence>
<dbReference type="Proteomes" id="UP001157125">
    <property type="component" value="Unassembled WGS sequence"/>
</dbReference>
<proteinExistence type="predicted"/>
<dbReference type="Gene3D" id="2.40.50.100">
    <property type="match status" value="1"/>
</dbReference>
<dbReference type="InterPro" id="IPR045867">
    <property type="entry name" value="DNA-dir_RpoC_beta_prime"/>
</dbReference>
<evidence type="ECO:0000313" key="11">
    <source>
        <dbReference type="EMBL" id="GMA36193.1"/>
    </source>
</evidence>
<evidence type="ECO:0000256" key="6">
    <source>
        <dbReference type="ARBA" id="ARBA00022723"/>
    </source>
</evidence>
<keyword evidence="3" id="KW-0240">DNA-directed RNA polymerase</keyword>
<dbReference type="Pfam" id="PF04998">
    <property type="entry name" value="RNA_pol_Rpb1_5"/>
    <property type="match status" value="1"/>
</dbReference>
<evidence type="ECO:0000256" key="5">
    <source>
        <dbReference type="ARBA" id="ARBA00022695"/>
    </source>
</evidence>
<dbReference type="InterPro" id="IPR007081">
    <property type="entry name" value="RNA_pol_Rpb1_5"/>
</dbReference>